<dbReference type="GO" id="GO:0005634">
    <property type="term" value="C:nucleus"/>
    <property type="evidence" value="ECO:0007669"/>
    <property type="project" value="UniProtKB-SubCell"/>
</dbReference>
<feature type="region of interest" description="Disordered" evidence="9">
    <location>
        <begin position="178"/>
        <end position="207"/>
    </location>
</feature>
<gene>
    <name evidence="14" type="ORF">CAOG_006166</name>
</gene>
<dbReference type="SMART" id="SM00490">
    <property type="entry name" value="HELICc"/>
    <property type="match status" value="1"/>
</dbReference>
<dbReference type="Gene3D" id="3.40.50.10810">
    <property type="entry name" value="Tandem AAA-ATPase domain"/>
    <property type="match status" value="1"/>
</dbReference>
<keyword evidence="6" id="KW-0804">Transcription</keyword>
<feature type="region of interest" description="Disordered" evidence="9">
    <location>
        <begin position="1077"/>
        <end position="1102"/>
    </location>
</feature>
<organism evidence="14 15">
    <name type="scientific">Capsaspora owczarzaki (strain ATCC 30864)</name>
    <dbReference type="NCBI Taxonomy" id="595528"/>
    <lineage>
        <taxon>Eukaryota</taxon>
        <taxon>Filasterea</taxon>
        <taxon>Capsaspora</taxon>
    </lineage>
</organism>
<feature type="domain" description="HSA" evidence="13">
    <location>
        <begin position="320"/>
        <end position="393"/>
    </location>
</feature>
<keyword evidence="7" id="KW-0539">Nucleus</keyword>
<evidence type="ECO:0000256" key="5">
    <source>
        <dbReference type="ARBA" id="ARBA00023159"/>
    </source>
</evidence>
<evidence type="ECO:0000259" key="10">
    <source>
        <dbReference type="PROSITE" id="PS50014"/>
    </source>
</evidence>
<keyword evidence="2" id="KW-0378">Hydrolase</keyword>
<dbReference type="PROSITE" id="PS50014">
    <property type="entry name" value="BROMODOMAIN_2"/>
    <property type="match status" value="1"/>
</dbReference>
<feature type="domain" description="Bromo" evidence="10">
    <location>
        <begin position="1284"/>
        <end position="1354"/>
    </location>
</feature>
<dbReference type="GO" id="GO:0005524">
    <property type="term" value="F:ATP binding"/>
    <property type="evidence" value="ECO:0007669"/>
    <property type="project" value="InterPro"/>
</dbReference>
<protein>
    <submittedName>
        <fullName evidence="14">Smarca2 protein</fullName>
    </submittedName>
</protein>
<evidence type="ECO:0000259" key="13">
    <source>
        <dbReference type="PROSITE" id="PS51204"/>
    </source>
</evidence>
<evidence type="ECO:0000256" key="3">
    <source>
        <dbReference type="ARBA" id="ARBA00023015"/>
    </source>
</evidence>
<dbReference type="FunFam" id="3.40.50.300:FF:003020">
    <property type="entry name" value="SNF2-related domain-containing protein"/>
    <property type="match status" value="1"/>
</dbReference>
<dbReference type="Gene3D" id="1.20.920.10">
    <property type="entry name" value="Bromodomain-like"/>
    <property type="match status" value="1"/>
</dbReference>
<dbReference type="PhylomeDB" id="A0A0D2WTG1"/>
<dbReference type="InterPro" id="IPR029295">
    <property type="entry name" value="SnAC"/>
</dbReference>
<dbReference type="Pfam" id="PF14619">
    <property type="entry name" value="SnAC"/>
    <property type="match status" value="1"/>
</dbReference>
<feature type="compositionally biased region" description="Low complexity" evidence="9">
    <location>
        <begin position="453"/>
        <end position="486"/>
    </location>
</feature>
<reference evidence="15" key="1">
    <citation type="submission" date="2011-02" db="EMBL/GenBank/DDBJ databases">
        <title>The Genome Sequence of Capsaspora owczarzaki ATCC 30864.</title>
        <authorList>
            <person name="Russ C."/>
            <person name="Cuomo C."/>
            <person name="Burger G."/>
            <person name="Gray M.W."/>
            <person name="Holland P.W.H."/>
            <person name="King N."/>
            <person name="Lang F.B.F."/>
            <person name="Roger A.J."/>
            <person name="Ruiz-Trillo I."/>
            <person name="Young S.K."/>
            <person name="Zeng Q."/>
            <person name="Gargeya S."/>
            <person name="Alvarado L."/>
            <person name="Berlin A."/>
            <person name="Chapman S.B."/>
            <person name="Chen Z."/>
            <person name="Freedman E."/>
            <person name="Gellesch M."/>
            <person name="Goldberg J."/>
            <person name="Griggs A."/>
            <person name="Gujja S."/>
            <person name="Heilman E."/>
            <person name="Heiman D."/>
            <person name="Howarth C."/>
            <person name="Mehta T."/>
            <person name="Neiman D."/>
            <person name="Pearson M."/>
            <person name="Roberts A."/>
            <person name="Saif S."/>
            <person name="Shea T."/>
            <person name="Shenoy N."/>
            <person name="Sisk P."/>
            <person name="Stolte C."/>
            <person name="Sykes S."/>
            <person name="White J."/>
            <person name="Yandava C."/>
            <person name="Haas B."/>
            <person name="Nusbaum C."/>
            <person name="Birren B."/>
        </authorList>
    </citation>
    <scope>NUCLEOTIDE SEQUENCE</scope>
    <source>
        <strain evidence="15">ATCC 30864</strain>
    </source>
</reference>
<dbReference type="Proteomes" id="UP000008743">
    <property type="component" value="Unassembled WGS sequence"/>
</dbReference>
<dbReference type="PANTHER" id="PTHR10799">
    <property type="entry name" value="SNF2/RAD54 HELICASE FAMILY"/>
    <property type="match status" value="1"/>
</dbReference>
<dbReference type="eggNOG" id="KOG0386">
    <property type="taxonomic scope" value="Eukaryota"/>
</dbReference>
<feature type="compositionally biased region" description="Low complexity" evidence="9">
    <location>
        <begin position="497"/>
        <end position="509"/>
    </location>
</feature>
<evidence type="ECO:0000259" key="11">
    <source>
        <dbReference type="PROSITE" id="PS51192"/>
    </source>
</evidence>
<dbReference type="InterPro" id="IPR049730">
    <property type="entry name" value="SNF2/RAD54-like_C"/>
</dbReference>
<keyword evidence="4 8" id="KW-0103">Bromodomain</keyword>
<feature type="region of interest" description="Disordered" evidence="9">
    <location>
        <begin position="82"/>
        <end position="137"/>
    </location>
</feature>
<dbReference type="InterPro" id="IPR001650">
    <property type="entry name" value="Helicase_C-like"/>
</dbReference>
<evidence type="ECO:0000256" key="1">
    <source>
        <dbReference type="ARBA" id="ARBA00004123"/>
    </source>
</evidence>
<dbReference type="InterPro" id="IPR027417">
    <property type="entry name" value="P-loop_NTPase"/>
</dbReference>
<evidence type="ECO:0000256" key="9">
    <source>
        <dbReference type="SAM" id="MobiDB-lite"/>
    </source>
</evidence>
<dbReference type="Gene3D" id="3.40.50.300">
    <property type="entry name" value="P-loop containing nucleotide triphosphate hydrolases"/>
    <property type="match status" value="1"/>
</dbReference>
<dbReference type="RefSeq" id="XP_004345756.2">
    <property type="nucleotide sequence ID" value="XM_004345706.2"/>
</dbReference>
<sequence length="1447" mass="162848">MQASTAGGMSVPPSPQQQQQQQQLNLSQLRFPLAPEAVAQLTQILRLNPQAPIAEQLTRILAQHQIVVQQLQQQAASSGAVATSPALPKTPLSRHAPPGSASISGGSSAASVGAGAGGAAAMMPPPPAGPQTPALTFPSLHGALASQQLTPEQQAQMRAQLQLFQALSRQRMAAPQLSAAAIQQQQQQQQQQTQTQQRTLEMPPRPHGQALLSSASLRPLGLDPVEMQVRREHHIATSIAERIRELSAIPVTAPKDVRIRAAIELKSLQLVGLQRSLRQQITRTMQVDTTLETALDRAAYKRAKKLAVREPKKTELLEKQQRAETERRRHAKHFERLNAILSHAQRFRDFHEAVHAKVQRIGRDLQLHNERLEKQRKAESERLEKERMRRLMEEDEEGYRKLIDSEKDKRLSYLLNQTDEYIEKLGALVQQHQQNERTRGQTKKKRRRRKPKQPTAAAAAATSTEPTPMATDATAAASSDTAAAAAEVQPTAMEVDATPAASTNAAAATKPDEDDEYTSGSGEDDDDDDDDANSDDEVNAYAAEHQGDKSSFSLAHNIREPITEQPTMLEFGKLKEYQLKGLEWLVSLYNNNLNGILADEMGLGKTIQTISLIAYLIEKKQMMGPYLVVVPLSVLSNWQLEFERWAPSIVKHVYKGSPAARRALHPIIRGGKFNVLLTTYDYIVRDKNVLSRVAWKYVIVDEGHRVKNHSGKLNTVLTQYFPAPNRLLLSGTPLQNNLPEMWALLNFLLPTIFNSVDNFEQWFNAPFANTTEKVELSGEESILIIRRLHKILRPFLLRRLKREVESQLPDKVEYVVKCGMSQLQKTMYSFVKRKGVLLTSAQDTDPSAAKKLQQKPTGVRVLAHTLMQLRKICNHPFLFETLERGVSRHMGFGGAIITGSLVVRASGKFEMFDRLLTKLHRTGHRVLLFSQMTQCLTILEDYCNYNNILYLRLDGNTKPDERAELLTKFNAPNSPYNLFLLSTRAGGLGLNLQTADTVVIFDSDWNPHQDLQAQDRAHRIGQKNEVRVIRFVTADSVEERMLAAAQFKLDMDKKVIQAGKFDQKSTSSERRHLLEQLMDDSKEDDEEEAKDDESSVHDDDTLNQMLARSEDELRIFQQLDKERQQAPAFDYPNGIHTTSRLMEENELPDWLLVDDEEIDRLVNDAPAVEYGRGQREHKDVLYDDGLTEGEFLDLVEDGQLEDELKDRVTKKRRLEDSAAASDEDGSTPARRNRVPSARSGGATPTAAADMPNKRVRTEPVNINPKFVAQLRRLLDAMLEEKDEMGRPLADPFVRLPTRRELPSYYALIKEPMDFNKIQKRLDQGGYKSIDDLTKDVSLMISNAQHYNIDTSQIFLDSQVLFNVYTKAKAHLEGEPIEPYQLDAPAPTPSTSTPTSSTRRKARYDEDDDDDDDDDAEGDSRFESENSEDDEYTKTRATPGRRGRPRKS</sequence>
<feature type="compositionally biased region" description="Acidic residues" evidence="9">
    <location>
        <begin position="1077"/>
        <end position="1091"/>
    </location>
</feature>
<dbReference type="SUPFAM" id="SSF52540">
    <property type="entry name" value="P-loop containing nucleoside triphosphate hydrolases"/>
    <property type="match status" value="2"/>
</dbReference>
<dbReference type="OrthoDB" id="6017at2759"/>
<proteinExistence type="predicted"/>
<dbReference type="CDD" id="cd18793">
    <property type="entry name" value="SF2_C_SNF"/>
    <property type="match status" value="1"/>
</dbReference>
<accession>A0A0D2WTG1</accession>
<dbReference type="PROSITE" id="PS51204">
    <property type="entry name" value="HSA"/>
    <property type="match status" value="1"/>
</dbReference>
<feature type="region of interest" description="Disordered" evidence="9">
    <location>
        <begin position="1377"/>
        <end position="1447"/>
    </location>
</feature>
<dbReference type="Pfam" id="PF00439">
    <property type="entry name" value="Bromodomain"/>
    <property type="match status" value="1"/>
</dbReference>
<feature type="compositionally biased region" description="Acidic residues" evidence="9">
    <location>
        <begin position="512"/>
        <end position="535"/>
    </location>
</feature>
<dbReference type="SMART" id="SM00573">
    <property type="entry name" value="HSA"/>
    <property type="match status" value="1"/>
</dbReference>
<dbReference type="PROSITE" id="PS51192">
    <property type="entry name" value="HELICASE_ATP_BIND_1"/>
    <property type="match status" value="1"/>
</dbReference>
<dbReference type="PRINTS" id="PR00503">
    <property type="entry name" value="BROMODOMAIN"/>
</dbReference>
<dbReference type="Gene3D" id="1.20.5.170">
    <property type="match status" value="1"/>
</dbReference>
<feature type="compositionally biased region" description="Low complexity" evidence="9">
    <location>
        <begin position="96"/>
        <end position="113"/>
    </location>
</feature>
<dbReference type="STRING" id="595528.A0A0D2WTG1"/>
<keyword evidence="5" id="KW-0010">Activator</keyword>
<dbReference type="FunFam" id="3.40.50.10810:FF:000008">
    <property type="entry name" value="Chromatin structure-remodeling complex subunit snf21"/>
    <property type="match status" value="1"/>
</dbReference>
<evidence type="ECO:0000259" key="12">
    <source>
        <dbReference type="PROSITE" id="PS51194"/>
    </source>
</evidence>
<name>A0A0D2WTG1_CAPO3</name>
<evidence type="ECO:0000256" key="7">
    <source>
        <dbReference type="ARBA" id="ARBA00023242"/>
    </source>
</evidence>
<evidence type="ECO:0000313" key="14">
    <source>
        <dbReference type="EMBL" id="KJE95750.1"/>
    </source>
</evidence>
<dbReference type="InterPro" id="IPR001487">
    <property type="entry name" value="Bromodomain"/>
</dbReference>
<dbReference type="InterPro" id="IPR000330">
    <property type="entry name" value="SNF2_N"/>
</dbReference>
<dbReference type="PROSITE" id="PS51194">
    <property type="entry name" value="HELICASE_CTER"/>
    <property type="match status" value="1"/>
</dbReference>
<feature type="compositionally biased region" description="Acidic residues" evidence="9">
    <location>
        <begin position="1404"/>
        <end position="1416"/>
    </location>
</feature>
<dbReference type="FunCoup" id="A0A0D2WTG1">
    <property type="interactions" value="594"/>
</dbReference>
<keyword evidence="15" id="KW-1185">Reference proteome</keyword>
<feature type="domain" description="Helicase ATP-binding" evidence="11">
    <location>
        <begin position="586"/>
        <end position="751"/>
    </location>
</feature>
<evidence type="ECO:0000256" key="2">
    <source>
        <dbReference type="ARBA" id="ARBA00022801"/>
    </source>
</evidence>
<evidence type="ECO:0000256" key="4">
    <source>
        <dbReference type="ARBA" id="ARBA00023117"/>
    </source>
</evidence>
<feature type="compositionally biased region" description="Basic residues" evidence="9">
    <location>
        <begin position="1438"/>
        <end position="1447"/>
    </location>
</feature>
<evidence type="ECO:0000256" key="6">
    <source>
        <dbReference type="ARBA" id="ARBA00023163"/>
    </source>
</evidence>
<feature type="compositionally biased region" description="Low complexity" evidence="9">
    <location>
        <begin position="183"/>
        <end position="197"/>
    </location>
</feature>
<evidence type="ECO:0000313" key="15">
    <source>
        <dbReference type="Proteomes" id="UP000008743"/>
    </source>
</evidence>
<feature type="compositionally biased region" description="Basic residues" evidence="9">
    <location>
        <begin position="440"/>
        <end position="452"/>
    </location>
</feature>
<dbReference type="SUPFAM" id="SSF47370">
    <property type="entry name" value="Bromodomain"/>
    <property type="match status" value="1"/>
</dbReference>
<dbReference type="SMART" id="SM01314">
    <property type="entry name" value="SnAC"/>
    <property type="match status" value="1"/>
</dbReference>
<feature type="region of interest" description="Disordered" evidence="9">
    <location>
        <begin position="430"/>
        <end position="535"/>
    </location>
</feature>
<dbReference type="InterPro" id="IPR014012">
    <property type="entry name" value="HSA_dom"/>
</dbReference>
<dbReference type="Pfam" id="PF00271">
    <property type="entry name" value="Helicase_C"/>
    <property type="match status" value="1"/>
</dbReference>
<evidence type="ECO:0000256" key="8">
    <source>
        <dbReference type="PROSITE-ProRule" id="PRU00035"/>
    </source>
</evidence>
<dbReference type="EMBL" id="KE346369">
    <property type="protein sequence ID" value="KJE95750.1"/>
    <property type="molecule type" value="Genomic_DNA"/>
</dbReference>
<feature type="region of interest" description="Disordered" evidence="9">
    <location>
        <begin position="1"/>
        <end position="23"/>
    </location>
</feature>
<dbReference type="InParanoid" id="A0A0D2WTG1"/>
<dbReference type="CDD" id="cd17996">
    <property type="entry name" value="DEXHc_SMARCA2_SMARCA4"/>
    <property type="match status" value="1"/>
</dbReference>
<dbReference type="GO" id="GO:0042393">
    <property type="term" value="F:histone binding"/>
    <property type="evidence" value="ECO:0007669"/>
    <property type="project" value="InterPro"/>
</dbReference>
<dbReference type="InterPro" id="IPR038718">
    <property type="entry name" value="SNF2-like_sf"/>
</dbReference>
<dbReference type="Pfam" id="PF07529">
    <property type="entry name" value="HSA"/>
    <property type="match status" value="1"/>
</dbReference>
<dbReference type="GO" id="GO:0016787">
    <property type="term" value="F:hydrolase activity"/>
    <property type="evidence" value="ECO:0007669"/>
    <property type="project" value="UniProtKB-KW"/>
</dbReference>
<feature type="region of interest" description="Disordered" evidence="9">
    <location>
        <begin position="1210"/>
        <end position="1255"/>
    </location>
</feature>
<dbReference type="Pfam" id="PF00176">
    <property type="entry name" value="SNF2-rel_dom"/>
    <property type="match status" value="1"/>
</dbReference>
<dbReference type="SMART" id="SM00487">
    <property type="entry name" value="DEXDc"/>
    <property type="match status" value="1"/>
</dbReference>
<keyword evidence="3" id="KW-0805">Transcription regulation</keyword>
<dbReference type="SMART" id="SM00297">
    <property type="entry name" value="BROMO"/>
    <property type="match status" value="1"/>
</dbReference>
<dbReference type="InterPro" id="IPR036427">
    <property type="entry name" value="Bromodomain-like_sf"/>
</dbReference>
<dbReference type="InterPro" id="IPR014001">
    <property type="entry name" value="Helicase_ATP-bd"/>
</dbReference>
<comment type="subcellular location">
    <subcellularLocation>
        <location evidence="1">Nucleus</location>
    </subcellularLocation>
</comment>
<feature type="domain" description="Helicase C-terminal" evidence="12">
    <location>
        <begin position="911"/>
        <end position="1067"/>
    </location>
</feature>